<sequence length="511" mass="60056">MPQRVLDTFSSRNMDYKVPAHVEIDTYFSAIPISKWHLLDVYINFKLEDGLIHTAKELYRTFCRSLACIERGGYPKFVTEYVKNLKMFMKLAEKIIERVERRQLMKENEIDIQEKQTRKNYVKSARKRSNGMSEYTIKTDSKQIFTWDHAIPRMEIKEASMKDWINDEHNFSDYFRKFQKSIIEKLKTDPTLSYATDIESIVVSTMSFDTYNSALSSIMILRKNKKPIYVSCTENEWRMAFPHITYKFKIPVLIQVTVCSYMQPLMRGDSTEFEDLWRQNWSKVSLLEDQSDKRIFDSMQIITRNFFYNLPYGKNKNLSNEDTYVHRTCHVILEEIFRIENMQLVWANGESSSSKSQRSGDGNAHGLKPDLRLISEDENQSEILFGEIKPPKVENHKFVVNQALAKLANLMKDALDQGIYDETYGVLINGNRIEFWRITLNYDGLYQFMSLVEMTFPTEVAEFLVILSVMERCYELKELVIKTEQRSMKNGSSQLSVNYQRDSNSNPVKTK</sequence>
<feature type="non-terminal residue" evidence="2">
    <location>
        <position position="511"/>
    </location>
</feature>
<comment type="caution">
    <text evidence="2">The sequence shown here is derived from an EMBL/GenBank/DDBJ whole genome shotgun (WGS) entry which is preliminary data.</text>
</comment>
<feature type="region of interest" description="Disordered" evidence="1">
    <location>
        <begin position="492"/>
        <end position="511"/>
    </location>
</feature>
<protein>
    <submittedName>
        <fullName evidence="2">8809_t:CDS:1</fullName>
    </submittedName>
</protein>
<dbReference type="Proteomes" id="UP000789342">
    <property type="component" value="Unassembled WGS sequence"/>
</dbReference>
<accession>A0A9N9GVP4</accession>
<dbReference type="OrthoDB" id="2341992at2759"/>
<evidence type="ECO:0000256" key="1">
    <source>
        <dbReference type="SAM" id="MobiDB-lite"/>
    </source>
</evidence>
<name>A0A9N9GVP4_9GLOM</name>
<organism evidence="2 3">
    <name type="scientific">Acaulospora morrowiae</name>
    <dbReference type="NCBI Taxonomy" id="94023"/>
    <lineage>
        <taxon>Eukaryota</taxon>
        <taxon>Fungi</taxon>
        <taxon>Fungi incertae sedis</taxon>
        <taxon>Mucoromycota</taxon>
        <taxon>Glomeromycotina</taxon>
        <taxon>Glomeromycetes</taxon>
        <taxon>Diversisporales</taxon>
        <taxon>Acaulosporaceae</taxon>
        <taxon>Acaulospora</taxon>
    </lineage>
</organism>
<dbReference type="AlphaFoldDB" id="A0A9N9GVP4"/>
<proteinExistence type="predicted"/>
<keyword evidence="3" id="KW-1185">Reference proteome</keyword>
<dbReference type="EMBL" id="CAJVPV010009051">
    <property type="protein sequence ID" value="CAG8637750.1"/>
    <property type="molecule type" value="Genomic_DNA"/>
</dbReference>
<evidence type="ECO:0000313" key="2">
    <source>
        <dbReference type="EMBL" id="CAG8637750.1"/>
    </source>
</evidence>
<evidence type="ECO:0000313" key="3">
    <source>
        <dbReference type="Proteomes" id="UP000789342"/>
    </source>
</evidence>
<reference evidence="2" key="1">
    <citation type="submission" date="2021-06" db="EMBL/GenBank/DDBJ databases">
        <authorList>
            <person name="Kallberg Y."/>
            <person name="Tangrot J."/>
            <person name="Rosling A."/>
        </authorList>
    </citation>
    <scope>NUCLEOTIDE SEQUENCE</scope>
    <source>
        <strain evidence="2">CL551</strain>
    </source>
</reference>
<gene>
    <name evidence="2" type="ORF">AMORRO_LOCUS9380</name>
</gene>